<dbReference type="Gene3D" id="3.50.30.30">
    <property type="match status" value="1"/>
</dbReference>
<dbReference type="Pfam" id="PF02225">
    <property type="entry name" value="PA"/>
    <property type="match status" value="1"/>
</dbReference>
<evidence type="ECO:0000256" key="7">
    <source>
        <dbReference type="RuleBase" id="RU361193"/>
    </source>
</evidence>
<evidence type="ECO:0000256" key="3">
    <source>
        <dbReference type="ARBA" id="ARBA00022824"/>
    </source>
</evidence>
<evidence type="ECO:0000259" key="9">
    <source>
        <dbReference type="Pfam" id="PF02225"/>
    </source>
</evidence>
<comment type="subcellular location">
    <subcellularLocation>
        <location evidence="1">Endoplasmic reticulum</location>
    </subcellularLocation>
</comment>
<dbReference type="Pfam" id="PF01532">
    <property type="entry name" value="Glyco_hydro_47"/>
    <property type="match status" value="1"/>
</dbReference>
<dbReference type="InterPro" id="IPR001382">
    <property type="entry name" value="Glyco_hydro_47"/>
</dbReference>
<protein>
    <recommendedName>
        <fullName evidence="7">alpha-1,2-Mannosidase</fullName>
        <ecNumber evidence="7">3.2.1.-</ecNumber>
    </recommendedName>
</protein>
<dbReference type="GO" id="GO:0004571">
    <property type="term" value="F:mannosyl-oligosaccharide 1,2-alpha-mannosidase activity"/>
    <property type="evidence" value="ECO:0007669"/>
    <property type="project" value="InterPro"/>
</dbReference>
<evidence type="ECO:0000256" key="2">
    <source>
        <dbReference type="ARBA" id="ARBA00007658"/>
    </source>
</evidence>
<evidence type="ECO:0000313" key="10">
    <source>
        <dbReference type="EMBL" id="PAA79486.1"/>
    </source>
</evidence>
<proteinExistence type="inferred from homology"/>
<evidence type="ECO:0000256" key="8">
    <source>
        <dbReference type="SAM" id="SignalP"/>
    </source>
</evidence>
<dbReference type="GO" id="GO:0005509">
    <property type="term" value="F:calcium ion binding"/>
    <property type="evidence" value="ECO:0007669"/>
    <property type="project" value="InterPro"/>
</dbReference>
<dbReference type="InterPro" id="IPR036026">
    <property type="entry name" value="Seven-hairpin_glycosidases"/>
</dbReference>
<evidence type="ECO:0000256" key="5">
    <source>
        <dbReference type="PIRSR" id="PIRSR601382-1"/>
    </source>
</evidence>
<evidence type="ECO:0000313" key="11">
    <source>
        <dbReference type="Proteomes" id="UP000215902"/>
    </source>
</evidence>
<dbReference type="InterPro" id="IPR012341">
    <property type="entry name" value="6hp_glycosidase-like_sf"/>
</dbReference>
<comment type="similarity">
    <text evidence="2 7">Belongs to the glycosyl hydrolase 47 family.</text>
</comment>
<feature type="domain" description="PA" evidence="9">
    <location>
        <begin position="717"/>
        <end position="785"/>
    </location>
</feature>
<dbReference type="GO" id="GO:0016020">
    <property type="term" value="C:membrane"/>
    <property type="evidence" value="ECO:0007669"/>
    <property type="project" value="InterPro"/>
</dbReference>
<dbReference type="InterPro" id="IPR003137">
    <property type="entry name" value="PA_domain"/>
</dbReference>
<feature type="chain" id="PRO_5012515178" description="alpha-1,2-Mannosidase" evidence="8">
    <location>
        <begin position="21"/>
        <end position="989"/>
    </location>
</feature>
<dbReference type="InterPro" id="IPR044674">
    <property type="entry name" value="EDEM1/2/3"/>
</dbReference>
<keyword evidence="8" id="KW-0732">Signal</keyword>
<keyword evidence="11" id="KW-1185">Reference proteome</keyword>
<dbReference type="GO" id="GO:0044322">
    <property type="term" value="C:endoplasmic reticulum quality control compartment"/>
    <property type="evidence" value="ECO:0007669"/>
    <property type="project" value="GOC"/>
</dbReference>
<feature type="active site" evidence="5">
    <location>
        <position position="269"/>
    </location>
</feature>
<keyword evidence="6" id="KW-0479">Metal-binding</keyword>
<keyword evidence="3" id="KW-0256">Endoplasmic reticulum</keyword>
<dbReference type="AlphaFoldDB" id="A0A267G0J0"/>
<dbReference type="Gene3D" id="1.50.10.10">
    <property type="match status" value="1"/>
</dbReference>
<dbReference type="OrthoDB" id="8118055at2759"/>
<name>A0A267G0J0_9PLAT</name>
<feature type="active site" description="Proton donor" evidence="5">
    <location>
        <position position="123"/>
    </location>
</feature>
<dbReference type="InterPro" id="IPR046450">
    <property type="entry name" value="PA_dom_sf"/>
</dbReference>
<evidence type="ECO:0000256" key="1">
    <source>
        <dbReference type="ARBA" id="ARBA00004240"/>
    </source>
</evidence>
<dbReference type="PRINTS" id="PR00747">
    <property type="entry name" value="GLYHDRLASE47"/>
</dbReference>
<evidence type="ECO:0000256" key="6">
    <source>
        <dbReference type="PIRSR" id="PIRSR601382-2"/>
    </source>
</evidence>
<dbReference type="PANTHER" id="PTHR45679:SF2">
    <property type="entry name" value="ER DEGRADATION-ENHANCING ALPHA-MANNOSIDASE-LIKE PROTEIN 3"/>
    <property type="match status" value="1"/>
</dbReference>
<comment type="caution">
    <text evidence="10">The sequence shown here is derived from an EMBL/GenBank/DDBJ whole genome shotgun (WGS) entry which is preliminary data.</text>
</comment>
<feature type="active site" evidence="5">
    <location>
        <position position="383"/>
    </location>
</feature>
<dbReference type="SUPFAM" id="SSF48225">
    <property type="entry name" value="Seven-hairpin glycosidases"/>
    <property type="match status" value="1"/>
</dbReference>
<feature type="signal peptide" evidence="8">
    <location>
        <begin position="1"/>
        <end position="20"/>
    </location>
</feature>
<dbReference type="EC" id="3.2.1.-" evidence="7"/>
<keyword evidence="7" id="KW-0378">Hydrolase</keyword>
<dbReference type="GO" id="GO:1904380">
    <property type="term" value="P:endoplasmic reticulum mannose trimming"/>
    <property type="evidence" value="ECO:0007669"/>
    <property type="project" value="InterPro"/>
</dbReference>
<feature type="active site" description="Proton donor" evidence="5">
    <location>
        <position position="365"/>
    </location>
</feature>
<evidence type="ECO:0000256" key="4">
    <source>
        <dbReference type="ARBA" id="ARBA00023180"/>
    </source>
</evidence>
<feature type="binding site" evidence="6">
    <location>
        <position position="469"/>
    </location>
    <ligand>
        <name>Ca(2+)</name>
        <dbReference type="ChEBI" id="CHEBI:29108"/>
    </ligand>
</feature>
<dbReference type="GO" id="GO:0005975">
    <property type="term" value="P:carbohydrate metabolic process"/>
    <property type="evidence" value="ECO:0007669"/>
    <property type="project" value="InterPro"/>
</dbReference>
<gene>
    <name evidence="10" type="ORF">BOX15_Mlig029148g2</name>
</gene>
<reference evidence="10 11" key="1">
    <citation type="submission" date="2017-06" db="EMBL/GenBank/DDBJ databases">
        <title>A platform for efficient transgenesis in Macrostomum lignano, a flatworm model organism for stem cell research.</title>
        <authorList>
            <person name="Berezikov E."/>
        </authorList>
    </citation>
    <scope>NUCLEOTIDE SEQUENCE [LARGE SCALE GENOMIC DNA]</scope>
    <source>
        <strain evidence="10">DV1</strain>
        <tissue evidence="10">Whole organism</tissue>
    </source>
</reference>
<dbReference type="STRING" id="282301.A0A267G0J0"/>
<keyword evidence="7" id="KW-0326">Glycosidase</keyword>
<organism evidence="10 11">
    <name type="scientific">Macrostomum lignano</name>
    <dbReference type="NCBI Taxonomy" id="282301"/>
    <lineage>
        <taxon>Eukaryota</taxon>
        <taxon>Metazoa</taxon>
        <taxon>Spiralia</taxon>
        <taxon>Lophotrochozoa</taxon>
        <taxon>Platyhelminthes</taxon>
        <taxon>Rhabditophora</taxon>
        <taxon>Macrostomorpha</taxon>
        <taxon>Macrostomida</taxon>
        <taxon>Macrostomidae</taxon>
        <taxon>Macrostomum</taxon>
    </lineage>
</organism>
<accession>A0A267G0J0</accession>
<dbReference type="Proteomes" id="UP000215902">
    <property type="component" value="Unassembled WGS sequence"/>
</dbReference>
<comment type="cofactor">
    <cofactor evidence="6">
        <name>Ca(2+)</name>
        <dbReference type="ChEBI" id="CHEBI:29108"/>
    </cofactor>
</comment>
<keyword evidence="6" id="KW-0106">Calcium</keyword>
<dbReference type="EMBL" id="NIVC01000632">
    <property type="protein sequence ID" value="PAA79486.1"/>
    <property type="molecule type" value="Genomic_DNA"/>
</dbReference>
<dbReference type="SUPFAM" id="SSF52025">
    <property type="entry name" value="PA domain"/>
    <property type="match status" value="1"/>
</dbReference>
<dbReference type="PANTHER" id="PTHR45679">
    <property type="entry name" value="ER DEGRADATION-ENHANCING ALPHA-MANNOSIDASE-LIKE PROTEIN 2"/>
    <property type="match status" value="1"/>
</dbReference>
<keyword evidence="4" id="KW-0325">Glycoprotein</keyword>
<sequence length="989" mass="110263">MQDSHLVLLLLLCLVCFSRAMQDSERLRLRDKAKSMFQHAYDNYMTHAYPADELMPVSCRGRYRGSEPSRGDIDDCLGNYSLTLIDSLDTLLLLNEPEQFEYAVRLVVDNVRFNTDVVVSVFEANIRVVGGLLGGHVGSLVLKHRFGRMSWYSDQLLSMAVDLGNRLLPAFNTSTGIPYPRVNLRHGVPDRFARNQHQDTCTACAGSMLLEFAALSRFSGNPEFELRARRALDALWSQRNLHSNLVGTVINIHNGDWVRKESGIGAGIDSYYEYLFKAYVLLGEEVYLHRFSKHYEAVQNYLQLCRPPLLSDVLMHQPLTRTRNFMDALAAFWPGLQVMTGDLKPAVELHEILYQVVQRYNFIPEAFTPDFHVHWAHHPLRPEFIESTYFLYKATRDPHYLEVGKRVIDNLEKYSRTECGYAAISDVRTMEKSDQLDSFVLAETFKYLYLLFANDSDLPVDLDAYVFTTEAHLLPLELANLAIKPPESAAPSASTSRRQPQQQQAALLSVMNDSCPNYNLRRRLFGADDTAFHWRRRLQLKPSVAPGAAIPDASQQKSVLPFDPRELDANNPEQQAALVSMGIATVRTGSGQLQLFHNPDNAESPELGRVGLAFMQAMINLAAMTVNKNEQMQHPPNFLYCPIPASSKDSFNATILASTETQVGPSQFGPPMSVTGESHLGYLLWPSRPGGIDGCTLESLDPLPRLSASRPMPWLLVLRRGGCLFVQKARNAEAVGAAGVIIADNQPVDLTGASLSSEQVLFAMSSDGGPNVTLPAVFTFSRDARNLLDLALFFSGPAPIVLAGRKLSRERLSEHWESVQGLLDGQYSGLTVTQSYSVHTEPDSLPGAGGFSCSTSWSQAGVMQLTVSLDPGIAEIYKADNLTLYWQALESRLIDSSNLAQFYDSQPMLKLIWDAIFLAESYSAAELPLLLSADKIGPVVKLFAYLRCNPLPYGQADSSYNFYRYYSPPGAFIVKRYSFVAVPVTEDEH</sequence>